<evidence type="ECO:0000313" key="1">
    <source>
        <dbReference type="EMBL" id="RYR78035.1"/>
    </source>
</evidence>
<accession>A0A445ERC7</accession>
<evidence type="ECO:0008006" key="3">
    <source>
        <dbReference type="Google" id="ProtNLM"/>
    </source>
</evidence>
<dbReference type="EMBL" id="SDMP01000001">
    <property type="protein sequence ID" value="RYR78035.1"/>
    <property type="molecule type" value="Genomic_DNA"/>
</dbReference>
<name>A0A445ERC7_ARAHY</name>
<gene>
    <name evidence="1" type="ORF">Ahy_A01g002767</name>
</gene>
<sequence length="83" mass="9329">MLLFGTILFGDKFGTAVHSNFLPLLCNFASISEFSWESACLTHLYKSLCKTSRFDCKKVDVDIIGNVLTDYIDFILLLTLGSR</sequence>
<reference evidence="1 2" key="1">
    <citation type="submission" date="2019-01" db="EMBL/GenBank/DDBJ databases">
        <title>Sequencing of cultivated peanut Arachis hypogaea provides insights into genome evolution and oil improvement.</title>
        <authorList>
            <person name="Chen X."/>
        </authorList>
    </citation>
    <scope>NUCLEOTIDE SEQUENCE [LARGE SCALE GENOMIC DNA]</scope>
    <source>
        <strain evidence="2">cv. Fuhuasheng</strain>
        <tissue evidence="1">Leaves</tissue>
    </source>
</reference>
<dbReference type="Proteomes" id="UP000289738">
    <property type="component" value="Chromosome A01"/>
</dbReference>
<proteinExistence type="predicted"/>
<evidence type="ECO:0000313" key="2">
    <source>
        <dbReference type="Proteomes" id="UP000289738"/>
    </source>
</evidence>
<protein>
    <recommendedName>
        <fullName evidence="3">Aminotransferase-like plant mobile domain-containing protein</fullName>
    </recommendedName>
</protein>
<keyword evidence="2" id="KW-1185">Reference proteome</keyword>
<comment type="caution">
    <text evidence="1">The sequence shown here is derived from an EMBL/GenBank/DDBJ whole genome shotgun (WGS) entry which is preliminary data.</text>
</comment>
<dbReference type="AlphaFoldDB" id="A0A445ERC7"/>
<organism evidence="1 2">
    <name type="scientific">Arachis hypogaea</name>
    <name type="common">Peanut</name>
    <dbReference type="NCBI Taxonomy" id="3818"/>
    <lineage>
        <taxon>Eukaryota</taxon>
        <taxon>Viridiplantae</taxon>
        <taxon>Streptophyta</taxon>
        <taxon>Embryophyta</taxon>
        <taxon>Tracheophyta</taxon>
        <taxon>Spermatophyta</taxon>
        <taxon>Magnoliopsida</taxon>
        <taxon>eudicotyledons</taxon>
        <taxon>Gunneridae</taxon>
        <taxon>Pentapetalae</taxon>
        <taxon>rosids</taxon>
        <taxon>fabids</taxon>
        <taxon>Fabales</taxon>
        <taxon>Fabaceae</taxon>
        <taxon>Papilionoideae</taxon>
        <taxon>50 kb inversion clade</taxon>
        <taxon>dalbergioids sensu lato</taxon>
        <taxon>Dalbergieae</taxon>
        <taxon>Pterocarpus clade</taxon>
        <taxon>Arachis</taxon>
    </lineage>
</organism>